<proteinExistence type="predicted"/>
<dbReference type="AlphaFoldDB" id="A0AB39HW16"/>
<sequence>MTDNQILVGAQRQAELEAAKAAFFASGGQVIELVSFQYKPRPLRSEPERETTAAKKDRLQREKVGTDARQSEINRVRELARTMTYDQAATETGISKSTLFRMSREGGFLFRRSKRETMEIHTRELERMRERAERQEREAKLCERIVALRDIGLSRNEVARQVDLSYGGLILVIERNKIDFPVRIKRK</sequence>
<accession>A0AB39HW16</accession>
<reference evidence="3" key="1">
    <citation type="submission" date="2024-07" db="EMBL/GenBank/DDBJ databases">
        <title>Identification and characteristics of a novel species of coltsfoot's symbiotic bacteria.</title>
        <authorList>
            <person name="Juszczyk A."/>
            <person name="Jasielczuk I."/>
            <person name="Gurgul A."/>
            <person name="Rogala M."/>
            <person name="Kowalczyk A."/>
            <person name="Szmatola T."/>
            <person name="Kosecka-Strojek M."/>
            <person name="Arent Z."/>
            <person name="Latowski D."/>
        </authorList>
    </citation>
    <scope>NUCLEOTIDE SEQUENCE</scope>
    <source>
        <strain evidence="3">Hg7Tf</strain>
    </source>
</reference>
<feature type="coiled-coil region" evidence="1">
    <location>
        <begin position="111"/>
        <end position="145"/>
    </location>
</feature>
<evidence type="ECO:0000313" key="3">
    <source>
        <dbReference type="EMBL" id="XDK34710.1"/>
    </source>
</evidence>
<feature type="compositionally biased region" description="Basic and acidic residues" evidence="2">
    <location>
        <begin position="43"/>
        <end position="67"/>
    </location>
</feature>
<name>A0AB39HW16_9PSED</name>
<evidence type="ECO:0000256" key="2">
    <source>
        <dbReference type="SAM" id="MobiDB-lite"/>
    </source>
</evidence>
<dbReference type="EMBL" id="CP162607">
    <property type="protein sequence ID" value="XDK34710.1"/>
    <property type="molecule type" value="Genomic_DNA"/>
</dbReference>
<protein>
    <recommendedName>
        <fullName evidence="4">DNA-binding protein</fullName>
    </recommendedName>
</protein>
<organism evidence="3">
    <name type="scientific">Pseudomonas sp. Hg7Tf</name>
    <dbReference type="NCBI Taxonomy" id="3236988"/>
    <lineage>
        <taxon>Bacteria</taxon>
        <taxon>Pseudomonadati</taxon>
        <taxon>Pseudomonadota</taxon>
        <taxon>Gammaproteobacteria</taxon>
        <taxon>Pseudomonadales</taxon>
        <taxon>Pseudomonadaceae</taxon>
        <taxon>Pseudomonas</taxon>
    </lineage>
</organism>
<evidence type="ECO:0008006" key="4">
    <source>
        <dbReference type="Google" id="ProtNLM"/>
    </source>
</evidence>
<keyword evidence="1" id="KW-0175">Coiled coil</keyword>
<evidence type="ECO:0000256" key="1">
    <source>
        <dbReference type="SAM" id="Coils"/>
    </source>
</evidence>
<feature type="region of interest" description="Disordered" evidence="2">
    <location>
        <begin position="42"/>
        <end position="67"/>
    </location>
</feature>
<gene>
    <name evidence="3" type="ORF">AB4Y39_13300</name>
</gene>
<dbReference type="RefSeq" id="WP_280042042.1">
    <property type="nucleotide sequence ID" value="NZ_CP162607.1"/>
</dbReference>